<evidence type="ECO:0000313" key="3">
    <source>
        <dbReference type="Proteomes" id="UP000247647"/>
    </source>
</evidence>
<keyword evidence="1" id="KW-0732">Signal</keyword>
<gene>
    <name evidence="2" type="ORF">BO87DRAFT_384776</name>
</gene>
<dbReference type="GeneID" id="37127153"/>
<sequence>MKAVILASTILATLTCQAAASYLGTEDDIITAAYSEIFGPLFLWDIVPSEYSDGSFTIQNVGSKQYTNAPELGQDCQLSEYATPFQNETVLKEGQTYYTIQININDRFFPESWALEVDDHLMTQERDESNDRQLLIFEEVEA</sequence>
<keyword evidence="3" id="KW-1185">Reference proteome</keyword>
<feature type="chain" id="PRO_5016364208" evidence="1">
    <location>
        <begin position="21"/>
        <end position="142"/>
    </location>
</feature>
<proteinExistence type="predicted"/>
<organism evidence="2 3">
    <name type="scientific">Aspergillus neoniger (strain CBS 115656)</name>
    <dbReference type="NCBI Taxonomy" id="1448310"/>
    <lineage>
        <taxon>Eukaryota</taxon>
        <taxon>Fungi</taxon>
        <taxon>Dikarya</taxon>
        <taxon>Ascomycota</taxon>
        <taxon>Pezizomycotina</taxon>
        <taxon>Eurotiomycetes</taxon>
        <taxon>Eurotiomycetidae</taxon>
        <taxon>Eurotiales</taxon>
        <taxon>Aspergillaceae</taxon>
        <taxon>Aspergillus</taxon>
        <taxon>Aspergillus subgen. Circumdati</taxon>
    </lineage>
</organism>
<dbReference type="RefSeq" id="XP_025481798.1">
    <property type="nucleotide sequence ID" value="XM_025624697.1"/>
</dbReference>
<evidence type="ECO:0000313" key="2">
    <source>
        <dbReference type="EMBL" id="PYH36320.1"/>
    </source>
</evidence>
<feature type="signal peptide" evidence="1">
    <location>
        <begin position="1"/>
        <end position="20"/>
    </location>
</feature>
<evidence type="ECO:0000256" key="1">
    <source>
        <dbReference type="SAM" id="SignalP"/>
    </source>
</evidence>
<name>A0A318YWT2_ASPNB</name>
<accession>A0A318YWT2</accession>
<reference evidence="2" key="1">
    <citation type="submission" date="2016-12" db="EMBL/GenBank/DDBJ databases">
        <title>The genomes of Aspergillus section Nigri reveals drivers in fungal speciation.</title>
        <authorList>
            <consortium name="DOE Joint Genome Institute"/>
            <person name="Vesth T.C."/>
            <person name="Nybo J."/>
            <person name="Theobald S."/>
            <person name="Brandl J."/>
            <person name="Frisvad J.C."/>
            <person name="Nielsen K.F."/>
            <person name="Lyhne E.K."/>
            <person name="Kogle M.E."/>
            <person name="Kuo A."/>
            <person name="Riley R."/>
            <person name="Clum A."/>
            <person name="Nolan M."/>
            <person name="Lipzen A."/>
            <person name="Salamov A."/>
            <person name="Henrissat B."/>
            <person name="Wiebenga A."/>
            <person name="De Vries R.P."/>
            <person name="Grigoriev I.V."/>
            <person name="Mortensen U.H."/>
            <person name="Andersen M.R."/>
            <person name="Baker S.E."/>
        </authorList>
    </citation>
    <scope>NUCLEOTIDE SEQUENCE [LARGE SCALE GENOMIC DNA]</scope>
    <source>
        <strain evidence="2">CBS 115656</strain>
    </source>
</reference>
<protein>
    <submittedName>
        <fullName evidence="2">Uncharacterized protein</fullName>
    </submittedName>
</protein>
<dbReference type="Proteomes" id="UP000247647">
    <property type="component" value="Unassembled WGS sequence"/>
</dbReference>
<dbReference type="EMBL" id="KZ821453">
    <property type="protein sequence ID" value="PYH36320.1"/>
    <property type="molecule type" value="Genomic_DNA"/>
</dbReference>
<dbReference type="AlphaFoldDB" id="A0A318YWT2"/>